<keyword evidence="8" id="KW-1185">Reference proteome</keyword>
<dbReference type="Gramene" id="CDY48509">
    <property type="protein sequence ID" value="CDY48509"/>
    <property type="gene ID" value="GSBRNA2T00091209001"/>
</dbReference>
<dbReference type="EMBL" id="LK032776">
    <property type="protein sequence ID" value="CDY48509.1"/>
    <property type="molecule type" value="Genomic_DNA"/>
</dbReference>
<evidence type="ECO:0000256" key="1">
    <source>
        <dbReference type="ARBA" id="ARBA00022777"/>
    </source>
</evidence>
<dbReference type="SMART" id="SM00330">
    <property type="entry name" value="PIPKc"/>
    <property type="match status" value="1"/>
</dbReference>
<dbReference type="PROSITE" id="PS51455">
    <property type="entry name" value="PIPK"/>
    <property type="match status" value="1"/>
</dbReference>
<evidence type="ECO:0000259" key="5">
    <source>
        <dbReference type="PROSITE" id="PS50004"/>
    </source>
</evidence>
<feature type="compositionally biased region" description="Basic residues" evidence="3">
    <location>
        <begin position="1162"/>
        <end position="1171"/>
    </location>
</feature>
<feature type="domain" description="PIPK" evidence="6">
    <location>
        <begin position="1298"/>
        <end position="1723"/>
    </location>
</feature>
<feature type="compositionally biased region" description="Polar residues" evidence="3">
    <location>
        <begin position="1608"/>
        <end position="1622"/>
    </location>
</feature>
<keyword evidence="4" id="KW-0472">Membrane</keyword>
<dbReference type="Gene3D" id="3.30.810.10">
    <property type="entry name" value="2-Layer Sandwich"/>
    <property type="match status" value="1"/>
</dbReference>
<dbReference type="InterPro" id="IPR027483">
    <property type="entry name" value="PInositol-4-P-4/5-kinase_C_sf"/>
</dbReference>
<keyword evidence="2" id="KW-0547">Nucleotide-binding</keyword>
<feature type="region of interest" description="Disordered" evidence="3">
    <location>
        <begin position="1602"/>
        <end position="1622"/>
    </location>
</feature>
<keyword evidence="2" id="KW-0067">ATP-binding</keyword>
<evidence type="ECO:0000259" key="6">
    <source>
        <dbReference type="PROSITE" id="PS51455"/>
    </source>
</evidence>
<keyword evidence="4" id="KW-1133">Transmembrane helix</keyword>
<dbReference type="Pfam" id="PF00168">
    <property type="entry name" value="C2"/>
    <property type="match status" value="1"/>
</dbReference>
<feature type="domain" description="C2" evidence="5">
    <location>
        <begin position="994"/>
        <end position="1118"/>
    </location>
</feature>
<dbReference type="SMART" id="SM00239">
    <property type="entry name" value="C2"/>
    <property type="match status" value="1"/>
</dbReference>
<gene>
    <name evidence="7" type="primary">BnaA09g00140D</name>
    <name evidence="7" type="ORF">GSBRNA2T00091209001</name>
</gene>
<feature type="transmembrane region" description="Helical" evidence="4">
    <location>
        <begin position="36"/>
        <end position="57"/>
    </location>
</feature>
<evidence type="ECO:0000256" key="4">
    <source>
        <dbReference type="SAM" id="Phobius"/>
    </source>
</evidence>
<feature type="region of interest" description="Disordered" evidence="3">
    <location>
        <begin position="1160"/>
        <end position="1217"/>
    </location>
</feature>
<dbReference type="PANTHER" id="PTHR46635:SF1">
    <property type="entry name" value="GLYCOSYL TRANSFERASE FAMILY 1 PROTEIN"/>
    <property type="match status" value="1"/>
</dbReference>
<keyword evidence="2" id="KW-0808">Transferase</keyword>
<sequence>MGSLESGIPPIKRERQQHSLLQRNRSRSFLLKRFSYIQWICSTCVFFFFVVLFQMFLPGLVIDKSDKPPWRSSEKELLPPDMLVFKERGVLSFGNDVRFEPTKLLMSFQRDNTQQTSSNGFNTTTQRFGFRKPKLALVFADLLADPGQLLMVTVSNALLEIGYAVEVYSLEDGPVHGIWQQMGVSVTILDSNRAASCVIDWLSYDGVIVNSLEARSMFTCFMQEPFKSIPLVWAINDETLAVRSRQYSSTGHTELLTDWKKIFSRASVVVFHNYLFPILYSEFDAGNFYVIPGSPKEAWKTKNMDFPPKDDIVISIVGSQFLYKGQWLEHALFLEALRPLFSNYNSESYKSHLKIIVLGGESASNYSVAIETISQNLTYPKDAVKHVSVAGNVDKILESSDLVIYGSFLEEQSFPEILMKAMALGKPIVAPDLLNIKKHVDDRVSGYLFPKENLKVLSQIVLEVITGDKISPLAQNIRLMGKTAVKNMMAVESIEGYATLLENILKFSSDVASPKDVHTLPSKLREGWSWHLFEALMDASPNNRTARSYEFIANVEGQWNQTPGDSTKSRVVNDDSFVYEIWEGERYLQIINSKKRQEDEELKARALQYQGTWEEVYKSAKRADRSKNDLHERDEGELERTGQPLCIYEPYFGEGTWSFLHEYPLYRGVGMSVKGRRPGMDDIDASSRLPLFNQPYYRDALGDFGAFFAISNKIDRLHRNAWIGFQSWRATARKESLSEIAENALLNAIKTRKHGDALYFWVRMDKDPRNPLKKPFWSFCDAINAGNCRFAYNETLKKMYSVKNLDSLPPMPEDGDTWSVMQSWVLPTKSFVEFVMFSRMFVDSLDAQMYEEHHRTNRCYLSLTKDKHCYSRVLELLVNVWAYHSARRIVYIDPITGLMEEQHKQMNRRGKMWVDWFGYTTLKTMDEDLAEEADSNDRRVGHWLWPWTGEVVWRGSLEKERQRKNIEKEEQKKRSKDKLDRMRRKSHRQKAIGKYIKPPPENANDMAEESHVLEINLISAQGLKEPTGKLRRLQTYASVWVDSSTKLRTRIDRIGAENPIWNDKFVFQVSSEFLSSETSGVSIEIYAVGYLRDHLIGTVRFLVSNFLPTAAEKVPSLVALQIRRPSGKFRGVLNIAAMVIDASELPAGFFKSVREKEAESRRSRRMMKKSRSAVVLSENGLADDGGSSKENSLSGSVNFSDDGTDSTASTPMPSPLRDWNAVRNMAGKNHISAMEVRATQKNRVRYSSKNIKHLPSCTITEFDLKDYSPLGFRLIQELEDIDHDDYMHSICNDKTLNKLSSGKIGNVFLVSNDDRFLIKILRKSEIKISAMEVRATQKNRVRYSSKHIKHLPSCTITEFDLKDYSPLGFRLIQELEDIDPDDYMHSICNDETLNKLSSGKIGNVFLVSNDDRFLIKILRKSEIKVILETLPGYYRHIHNHRSSLFSRIYGAHVVKPVGGVKTYFAVMSNMLHSKVFMNKLYDLKGSPKGRTNKKIELRNNTVFKDIDLDFCFYVDPLARQRIIKQTKLDCDLLEEQGIMDYSLLVGLQVKESSTQGSVNGVNPVYGSFTPPCSLKSDSTNSLKTALNSPDSSFTTFYSCPPSRESVESENSMTSNSTGSENNLINRQSKLTTLSDLFVNSCSSTNFGMKIPARARRVKRAAGEEEEWYDVVLYLGIVDTFQDYGMKKRIEHCYKTIQHNSNSISTVHPKIYSSRFQEFVSNIFLPRDDGDLSL</sequence>
<dbReference type="Pfam" id="PF13692">
    <property type="entry name" value="Glyco_trans_1_4"/>
    <property type="match status" value="1"/>
</dbReference>
<name>A0A078IGI4_BRANA</name>
<evidence type="ECO:0000313" key="8">
    <source>
        <dbReference type="Proteomes" id="UP000028999"/>
    </source>
</evidence>
<dbReference type="GO" id="GO:0005524">
    <property type="term" value="F:ATP binding"/>
    <property type="evidence" value="ECO:0007669"/>
    <property type="project" value="UniProtKB-UniRule"/>
</dbReference>
<keyword evidence="4" id="KW-0812">Transmembrane</keyword>
<dbReference type="SUPFAM" id="SSF49562">
    <property type="entry name" value="C2 domain (Calcium/lipid-binding domain, CaLB)"/>
    <property type="match status" value="1"/>
</dbReference>
<dbReference type="GO" id="GO:0052742">
    <property type="term" value="F:phosphatidylinositol kinase activity"/>
    <property type="evidence" value="ECO:0007669"/>
    <property type="project" value="InterPro"/>
</dbReference>
<evidence type="ECO:0000256" key="2">
    <source>
        <dbReference type="PROSITE-ProRule" id="PRU00781"/>
    </source>
</evidence>
<dbReference type="PROSITE" id="PS50004">
    <property type="entry name" value="C2"/>
    <property type="match status" value="1"/>
</dbReference>
<dbReference type="Gene3D" id="3.30.800.10">
    <property type="entry name" value="Phosphatidylinositol Phosphate Kinase II Beta"/>
    <property type="match status" value="2"/>
</dbReference>
<dbReference type="SUPFAM" id="SSF53756">
    <property type="entry name" value="UDP-Glycosyltransferase/glycogen phosphorylase"/>
    <property type="match status" value="1"/>
</dbReference>
<dbReference type="InterPro" id="IPR002498">
    <property type="entry name" value="PInositol-4-P-4/5-kinase_core"/>
</dbReference>
<dbReference type="PANTHER" id="PTHR46635">
    <property type="entry name" value="GLYCOSYL TRANSFERASE FAMILY 1 PROTEIN"/>
    <property type="match status" value="1"/>
</dbReference>
<dbReference type="InterPro" id="IPR027484">
    <property type="entry name" value="PInositol-4-P-5-kinase_N"/>
</dbReference>
<dbReference type="InterPro" id="IPR000008">
    <property type="entry name" value="C2_dom"/>
</dbReference>
<proteinExistence type="predicted"/>
<dbReference type="GO" id="GO:0006952">
    <property type="term" value="P:defense response"/>
    <property type="evidence" value="ECO:0007669"/>
    <property type="project" value="InterPro"/>
</dbReference>
<protein>
    <submittedName>
        <fullName evidence="7">BnaA09g00140D protein</fullName>
    </submittedName>
</protein>
<dbReference type="CDD" id="cd04051">
    <property type="entry name" value="C2_SRC2_like"/>
    <property type="match status" value="1"/>
</dbReference>
<keyword evidence="1 2" id="KW-0418">Kinase</keyword>
<dbReference type="Proteomes" id="UP000028999">
    <property type="component" value="Unassembled WGS sequence"/>
</dbReference>
<dbReference type="Gene3D" id="2.60.40.150">
    <property type="entry name" value="C2 domain"/>
    <property type="match status" value="1"/>
</dbReference>
<dbReference type="Gene3D" id="3.40.50.2000">
    <property type="entry name" value="Glycogen Phosphorylase B"/>
    <property type="match status" value="1"/>
</dbReference>
<evidence type="ECO:0000313" key="7">
    <source>
        <dbReference type="EMBL" id="CDY48509.1"/>
    </source>
</evidence>
<dbReference type="InterPro" id="IPR035892">
    <property type="entry name" value="C2_domain_sf"/>
</dbReference>
<dbReference type="SUPFAM" id="SSF56104">
    <property type="entry name" value="SAICAR synthase-like"/>
    <property type="match status" value="2"/>
</dbReference>
<dbReference type="GO" id="GO:0046488">
    <property type="term" value="P:phosphatidylinositol metabolic process"/>
    <property type="evidence" value="ECO:0007669"/>
    <property type="project" value="UniProtKB-UniRule"/>
</dbReference>
<dbReference type="STRING" id="3708.A0A078IGI4"/>
<reference evidence="7 8" key="1">
    <citation type="journal article" date="2014" name="Science">
        <title>Plant genetics. Early allopolyploid evolution in the post-Neolithic Brassica napus oilseed genome.</title>
        <authorList>
            <person name="Chalhoub B."/>
            <person name="Denoeud F."/>
            <person name="Liu S."/>
            <person name="Parkin I.A."/>
            <person name="Tang H."/>
            <person name="Wang X."/>
            <person name="Chiquet J."/>
            <person name="Belcram H."/>
            <person name="Tong C."/>
            <person name="Samans B."/>
            <person name="Correa M."/>
            <person name="Da Silva C."/>
            <person name="Just J."/>
            <person name="Falentin C."/>
            <person name="Koh C.S."/>
            <person name="Le Clainche I."/>
            <person name="Bernard M."/>
            <person name="Bento P."/>
            <person name="Noel B."/>
            <person name="Labadie K."/>
            <person name="Alberti A."/>
            <person name="Charles M."/>
            <person name="Arnaud D."/>
            <person name="Guo H."/>
            <person name="Daviaud C."/>
            <person name="Alamery S."/>
            <person name="Jabbari K."/>
            <person name="Zhao M."/>
            <person name="Edger P.P."/>
            <person name="Chelaifa H."/>
            <person name="Tack D."/>
            <person name="Lassalle G."/>
            <person name="Mestiri I."/>
            <person name="Schnel N."/>
            <person name="Le Paslier M.C."/>
            <person name="Fan G."/>
            <person name="Renault V."/>
            <person name="Bayer P.E."/>
            <person name="Golicz A.A."/>
            <person name="Manoli S."/>
            <person name="Lee T.H."/>
            <person name="Thi V.H."/>
            <person name="Chalabi S."/>
            <person name="Hu Q."/>
            <person name="Fan C."/>
            <person name="Tollenaere R."/>
            <person name="Lu Y."/>
            <person name="Battail C."/>
            <person name="Shen J."/>
            <person name="Sidebottom C.H."/>
            <person name="Wang X."/>
            <person name="Canaguier A."/>
            <person name="Chauveau A."/>
            <person name="Berard A."/>
            <person name="Deniot G."/>
            <person name="Guan M."/>
            <person name="Liu Z."/>
            <person name="Sun F."/>
            <person name="Lim Y.P."/>
            <person name="Lyons E."/>
            <person name="Town C.D."/>
            <person name="Bancroft I."/>
            <person name="Wang X."/>
            <person name="Meng J."/>
            <person name="Ma J."/>
            <person name="Pires J.C."/>
            <person name="King G.J."/>
            <person name="Brunel D."/>
            <person name="Delourme R."/>
            <person name="Renard M."/>
            <person name="Aury J.M."/>
            <person name="Adams K.L."/>
            <person name="Batley J."/>
            <person name="Snowdon R.J."/>
            <person name="Tost J."/>
            <person name="Edwards D."/>
            <person name="Zhou Y."/>
            <person name="Hua W."/>
            <person name="Sharpe A.G."/>
            <person name="Paterson A.H."/>
            <person name="Guan C."/>
            <person name="Wincker P."/>
        </authorList>
    </citation>
    <scope>NUCLEOTIDE SEQUENCE [LARGE SCALE GENOMIC DNA]</scope>
    <source>
        <strain evidence="8">cv. Darmor-bzh</strain>
    </source>
</reference>
<dbReference type="CDD" id="cd03801">
    <property type="entry name" value="GT4_PimA-like"/>
    <property type="match status" value="1"/>
</dbReference>
<feature type="region of interest" description="Disordered" evidence="3">
    <location>
        <begin position="962"/>
        <end position="1003"/>
    </location>
</feature>
<feature type="compositionally biased region" description="Basic residues" evidence="3">
    <location>
        <begin position="981"/>
        <end position="991"/>
    </location>
</feature>
<organism evidence="7 8">
    <name type="scientific">Brassica napus</name>
    <name type="common">Rape</name>
    <dbReference type="NCBI Taxonomy" id="3708"/>
    <lineage>
        <taxon>Eukaryota</taxon>
        <taxon>Viridiplantae</taxon>
        <taxon>Streptophyta</taxon>
        <taxon>Embryophyta</taxon>
        <taxon>Tracheophyta</taxon>
        <taxon>Spermatophyta</taxon>
        <taxon>Magnoliopsida</taxon>
        <taxon>eudicotyledons</taxon>
        <taxon>Gunneridae</taxon>
        <taxon>Pentapetalae</taxon>
        <taxon>rosids</taxon>
        <taxon>malvids</taxon>
        <taxon>Brassicales</taxon>
        <taxon>Brassicaceae</taxon>
        <taxon>Brassiceae</taxon>
        <taxon>Brassica</taxon>
    </lineage>
</organism>
<feature type="compositionally biased region" description="Polar residues" evidence="3">
    <location>
        <begin position="1188"/>
        <end position="1211"/>
    </location>
</feature>
<accession>A0A078IGI4</accession>
<dbReference type="Pfam" id="PF01504">
    <property type="entry name" value="PIP5K"/>
    <property type="match status" value="1"/>
</dbReference>
<evidence type="ECO:0000256" key="3">
    <source>
        <dbReference type="SAM" id="MobiDB-lite"/>
    </source>
</evidence>
<feature type="compositionally biased region" description="Basic and acidic residues" evidence="3">
    <location>
        <begin position="962"/>
        <end position="980"/>
    </location>
</feature>
<dbReference type="PaxDb" id="3708-A0A078IGI4"/>
<dbReference type="InterPro" id="IPR044750">
    <property type="entry name" value="C2_SRC2/BAP"/>
</dbReference>